<dbReference type="PANTHER" id="PTHR45982:SF1">
    <property type="entry name" value="REGULATOR OF CHROMOSOME CONDENSATION"/>
    <property type="match status" value="1"/>
</dbReference>
<dbReference type="GO" id="GO:0005737">
    <property type="term" value="C:cytoplasm"/>
    <property type="evidence" value="ECO:0007669"/>
    <property type="project" value="TreeGrafter"/>
</dbReference>
<organism evidence="2 3">
    <name type="scientific">Coprinopsis marcescibilis</name>
    <name type="common">Agaric fungus</name>
    <name type="synonym">Psathyrella marcescibilis</name>
    <dbReference type="NCBI Taxonomy" id="230819"/>
    <lineage>
        <taxon>Eukaryota</taxon>
        <taxon>Fungi</taxon>
        <taxon>Dikarya</taxon>
        <taxon>Basidiomycota</taxon>
        <taxon>Agaricomycotina</taxon>
        <taxon>Agaricomycetes</taxon>
        <taxon>Agaricomycetidae</taxon>
        <taxon>Agaricales</taxon>
        <taxon>Agaricineae</taxon>
        <taxon>Psathyrellaceae</taxon>
        <taxon>Coprinopsis</taxon>
    </lineage>
</organism>
<protein>
    <recommendedName>
        <fullName evidence="4">RCC1/BLIP-II</fullName>
    </recommendedName>
</protein>
<dbReference type="GO" id="GO:0005085">
    <property type="term" value="F:guanyl-nucleotide exchange factor activity"/>
    <property type="evidence" value="ECO:0007669"/>
    <property type="project" value="TreeGrafter"/>
</dbReference>
<evidence type="ECO:0008006" key="4">
    <source>
        <dbReference type="Google" id="ProtNLM"/>
    </source>
</evidence>
<dbReference type="InterPro" id="IPR000408">
    <property type="entry name" value="Reg_chr_condens"/>
</dbReference>
<dbReference type="AlphaFoldDB" id="A0A5C3KC72"/>
<dbReference type="PROSITE" id="PS00625">
    <property type="entry name" value="RCC1_1"/>
    <property type="match status" value="1"/>
</dbReference>
<evidence type="ECO:0000313" key="2">
    <source>
        <dbReference type="EMBL" id="TFK17675.1"/>
    </source>
</evidence>
<name>A0A5C3KC72_COPMA</name>
<dbReference type="Proteomes" id="UP000307440">
    <property type="component" value="Unassembled WGS sequence"/>
</dbReference>
<dbReference type="InterPro" id="IPR009091">
    <property type="entry name" value="RCC1/BLIP-II"/>
</dbReference>
<dbReference type="STRING" id="230819.A0A5C3KC72"/>
<keyword evidence="3" id="KW-1185">Reference proteome</keyword>
<dbReference type="PANTHER" id="PTHR45982">
    <property type="entry name" value="REGULATOR OF CHROMOSOME CONDENSATION"/>
    <property type="match status" value="1"/>
</dbReference>
<dbReference type="SUPFAM" id="SSF50985">
    <property type="entry name" value="RCC1/BLIP-II"/>
    <property type="match status" value="1"/>
</dbReference>
<gene>
    <name evidence="2" type="ORF">FA15DRAFT_710560</name>
</gene>
<dbReference type="Gene3D" id="2.130.10.30">
    <property type="entry name" value="Regulator of chromosome condensation 1/beta-lactamase-inhibitor protein II"/>
    <property type="match status" value="1"/>
</dbReference>
<proteinExistence type="predicted"/>
<reference evidence="2 3" key="1">
    <citation type="journal article" date="2019" name="Nat. Ecol. Evol.">
        <title>Megaphylogeny resolves global patterns of mushroom evolution.</title>
        <authorList>
            <person name="Varga T."/>
            <person name="Krizsan K."/>
            <person name="Foldi C."/>
            <person name="Dima B."/>
            <person name="Sanchez-Garcia M."/>
            <person name="Sanchez-Ramirez S."/>
            <person name="Szollosi G.J."/>
            <person name="Szarkandi J.G."/>
            <person name="Papp V."/>
            <person name="Albert L."/>
            <person name="Andreopoulos W."/>
            <person name="Angelini C."/>
            <person name="Antonin V."/>
            <person name="Barry K.W."/>
            <person name="Bougher N.L."/>
            <person name="Buchanan P."/>
            <person name="Buyck B."/>
            <person name="Bense V."/>
            <person name="Catcheside P."/>
            <person name="Chovatia M."/>
            <person name="Cooper J."/>
            <person name="Damon W."/>
            <person name="Desjardin D."/>
            <person name="Finy P."/>
            <person name="Geml J."/>
            <person name="Haridas S."/>
            <person name="Hughes K."/>
            <person name="Justo A."/>
            <person name="Karasinski D."/>
            <person name="Kautmanova I."/>
            <person name="Kiss B."/>
            <person name="Kocsube S."/>
            <person name="Kotiranta H."/>
            <person name="LaButti K.M."/>
            <person name="Lechner B.E."/>
            <person name="Liimatainen K."/>
            <person name="Lipzen A."/>
            <person name="Lukacs Z."/>
            <person name="Mihaltcheva S."/>
            <person name="Morgado L.N."/>
            <person name="Niskanen T."/>
            <person name="Noordeloos M.E."/>
            <person name="Ohm R.A."/>
            <person name="Ortiz-Santana B."/>
            <person name="Ovrebo C."/>
            <person name="Racz N."/>
            <person name="Riley R."/>
            <person name="Savchenko A."/>
            <person name="Shiryaev A."/>
            <person name="Soop K."/>
            <person name="Spirin V."/>
            <person name="Szebenyi C."/>
            <person name="Tomsovsky M."/>
            <person name="Tulloss R.E."/>
            <person name="Uehling J."/>
            <person name="Grigoriev I.V."/>
            <person name="Vagvolgyi C."/>
            <person name="Papp T."/>
            <person name="Martin F.M."/>
            <person name="Miettinen O."/>
            <person name="Hibbett D.S."/>
            <person name="Nagy L.G."/>
        </authorList>
    </citation>
    <scope>NUCLEOTIDE SEQUENCE [LARGE SCALE GENOMIC DNA]</scope>
    <source>
        <strain evidence="2 3">CBS 121175</strain>
    </source>
</reference>
<evidence type="ECO:0000256" key="1">
    <source>
        <dbReference type="SAM" id="MobiDB-lite"/>
    </source>
</evidence>
<sequence length="151" mass="15903">MPTGPAPNIRTNLDGRPRSATSTAKAIEIEISIRTPARVPGTKAGAGIVTVTSGGLHTYLLDDAGNVWSSGTNDEGALGRETKKDPSDNEPDLRANHYAVIKGLNEDELRATRLAADHTFGAALGEKGELKVWGTFRGSLPSPPTNLTLKC</sequence>
<dbReference type="PRINTS" id="PR00633">
    <property type="entry name" value="RCCNDNSATION"/>
</dbReference>
<feature type="region of interest" description="Disordered" evidence="1">
    <location>
        <begin position="1"/>
        <end position="20"/>
    </location>
</feature>
<dbReference type="EMBL" id="ML210476">
    <property type="protein sequence ID" value="TFK17675.1"/>
    <property type="molecule type" value="Genomic_DNA"/>
</dbReference>
<evidence type="ECO:0000313" key="3">
    <source>
        <dbReference type="Proteomes" id="UP000307440"/>
    </source>
</evidence>
<dbReference type="InterPro" id="IPR051553">
    <property type="entry name" value="Ran_GTPase-activating"/>
</dbReference>
<feature type="compositionally biased region" description="Basic and acidic residues" evidence="1">
    <location>
        <begin position="77"/>
        <end position="94"/>
    </location>
</feature>
<feature type="region of interest" description="Disordered" evidence="1">
    <location>
        <begin position="66"/>
        <end position="94"/>
    </location>
</feature>
<dbReference type="OrthoDB" id="61110at2759"/>
<accession>A0A5C3KC72</accession>